<name>A0A0C1PW89_LEVBR</name>
<dbReference type="Proteomes" id="UP000217918">
    <property type="component" value="Unassembled WGS sequence"/>
</dbReference>
<reference evidence="1" key="4">
    <citation type="submission" date="2020-12" db="EMBL/GenBank/DDBJ databases">
        <authorList>
            <person name="Mcmullen J.G."/>
        </authorList>
    </citation>
    <scope>NUCLEOTIDE SEQUENCE</scope>
    <source>
        <strain evidence="1">Dm-2019-70</strain>
    </source>
</reference>
<dbReference type="Proteomes" id="UP000307074">
    <property type="component" value="Chromosome"/>
</dbReference>
<dbReference type="Proteomes" id="UP000676478">
    <property type="component" value="Unassembled WGS sequence"/>
</dbReference>
<dbReference type="OrthoDB" id="2248799at2"/>
<dbReference type="EMBL" id="NVYO01000001">
    <property type="protein sequence ID" value="PBQ23531.1"/>
    <property type="molecule type" value="Genomic_DNA"/>
</dbReference>
<evidence type="ECO:0000313" key="1">
    <source>
        <dbReference type="EMBL" id="MBS1009315.1"/>
    </source>
</evidence>
<evidence type="ECO:0000313" key="4">
    <source>
        <dbReference type="EMBL" id="TOZ04008.1"/>
    </source>
</evidence>
<reference evidence="1" key="5">
    <citation type="submission" date="2022-09" db="EMBL/GenBank/DDBJ databases">
        <title>Genome-inferred correspondence between phylogeny and metabolic traits in the wild Drosophila gut microbiome.</title>
        <authorList>
            <person name="Bueno E."/>
            <person name="Blow F."/>
            <person name="Douglas A.E."/>
        </authorList>
    </citation>
    <scope>NUCLEOTIDE SEQUENCE</scope>
    <source>
        <strain evidence="1">Dm-2019-70</strain>
    </source>
</reference>
<evidence type="ECO:0000313" key="3">
    <source>
        <dbReference type="EMBL" id="QCZ53408.1"/>
    </source>
</evidence>
<dbReference type="RefSeq" id="WP_011667711.1">
    <property type="nucleotide sequence ID" value="NZ_BBOW01000068.1"/>
</dbReference>
<gene>
    <name evidence="2" type="ORF">CNR29_05715</name>
    <name evidence="4" type="ORF">DIS17_07445</name>
    <name evidence="1" type="ORF">JK167_00530</name>
    <name evidence="3" type="ORF">UCCLBBS449_1464</name>
</gene>
<reference evidence="3 6" key="3">
    <citation type="submission" date="2018-07" db="EMBL/GenBank/DDBJ databases">
        <authorList>
            <person name="Feyereisen M."/>
        </authorList>
    </citation>
    <scope>NUCLEOTIDE SEQUENCE [LARGE SCALE GENOMIC DNA]</scope>
    <source>
        <strain evidence="3 6">UCCLBBS449</strain>
    </source>
</reference>
<evidence type="ECO:0000313" key="5">
    <source>
        <dbReference type="Proteomes" id="UP000217918"/>
    </source>
</evidence>
<accession>A0A0C1PW89</accession>
<dbReference type="AlphaFoldDB" id="A0A0C1PW89"/>
<sequence>MINENDPSTLTTSGRLLNYNNAIKDGLQTGLRFTELMDQLIKTTDPDELVTAATELADFTLDSDFVTFPHQYSHADYYLLFMSRMLELHDQGKHVILQSRDHHEELTQQLTPLGDRGTFNFRVETSENGGVYYRERATGQSLFYLNLERKMFRFNSHALTQLFIIDLHDSVPADTIKASVGILVDFARYLKEDYGYSVDFNILDAANRQNYAVRSTDLPAGVVDRLFVMAAQNDYMLTNGVNGNGAEIALGRGIVVDIFNNQLDGQPEWVLTVHDDDQKISWFDVLLRFDFMRDWYLENLTELEITSDPLIFG</sequence>
<dbReference type="Proteomes" id="UP000785759">
    <property type="component" value="Unassembled WGS sequence"/>
</dbReference>
<reference evidence="4" key="2">
    <citation type="submission" date="2018-05" db="EMBL/GenBank/DDBJ databases">
        <title>Genome Comparison of Lactic Acid Bacteria Isolated from non-Wheat Sourdough.</title>
        <authorList>
            <person name="Rice T."/>
            <person name="Axel C."/>
            <person name="Lynch K.M."/>
            <person name="Benz C."/>
            <person name="Arendt E.K."/>
            <person name="Coffey A."/>
        </authorList>
    </citation>
    <scope>NUCLEOTIDE SEQUENCE</scope>
    <source>
        <strain evidence="4">TR055</strain>
    </source>
</reference>
<dbReference type="OMA" id="FPSTHWV"/>
<proteinExistence type="predicted"/>
<evidence type="ECO:0000313" key="6">
    <source>
        <dbReference type="Proteomes" id="UP000307074"/>
    </source>
</evidence>
<reference evidence="2 5" key="1">
    <citation type="submission" date="2017-09" db="EMBL/GenBank/DDBJ databases">
        <title>Genome sequence of Lactobacillus brevis D7.</title>
        <authorList>
            <person name="Kwon M.-S."/>
            <person name="Lim S.K."/>
            <person name="Choi H.-J."/>
        </authorList>
    </citation>
    <scope>NUCLEOTIDE SEQUENCE [LARGE SCALE GENOMIC DNA]</scope>
    <source>
        <strain evidence="2 5">D7</strain>
    </source>
</reference>
<evidence type="ECO:0000313" key="2">
    <source>
        <dbReference type="EMBL" id="PBQ23531.1"/>
    </source>
</evidence>
<protein>
    <submittedName>
        <fullName evidence="2">Uncharacterized protein</fullName>
    </submittedName>
</protein>
<dbReference type="EMBL" id="CP031198">
    <property type="protein sequence ID" value="QCZ53408.1"/>
    <property type="molecule type" value="Genomic_DNA"/>
</dbReference>
<organism evidence="2 5">
    <name type="scientific">Levilactobacillus brevis</name>
    <name type="common">Lactobacillus brevis</name>
    <dbReference type="NCBI Taxonomy" id="1580"/>
    <lineage>
        <taxon>Bacteria</taxon>
        <taxon>Bacillati</taxon>
        <taxon>Bacillota</taxon>
        <taxon>Bacilli</taxon>
        <taxon>Lactobacillales</taxon>
        <taxon>Lactobacillaceae</taxon>
        <taxon>Levilactobacillus</taxon>
    </lineage>
</organism>
<dbReference type="EMBL" id="JAERKF010000001">
    <property type="protein sequence ID" value="MBS1009315.1"/>
    <property type="molecule type" value="Genomic_DNA"/>
</dbReference>
<dbReference type="EMBL" id="QFDK01000007">
    <property type="protein sequence ID" value="TOZ04008.1"/>
    <property type="molecule type" value="Genomic_DNA"/>
</dbReference>